<dbReference type="Proteomes" id="UP000724584">
    <property type="component" value="Unassembled WGS sequence"/>
</dbReference>
<accession>A0ACB7PMG7</accession>
<comment type="caution">
    <text evidence="1">The sequence shown here is derived from an EMBL/GenBank/DDBJ whole genome shotgun (WGS) entry which is preliminary data.</text>
</comment>
<name>A0ACB7PMG7_9PEZI</name>
<protein>
    <submittedName>
        <fullName evidence="1">Uncharacterized protein</fullName>
    </submittedName>
</protein>
<evidence type="ECO:0000313" key="1">
    <source>
        <dbReference type="EMBL" id="KAH6649520.1"/>
    </source>
</evidence>
<dbReference type="EMBL" id="JAGIZQ010000001">
    <property type="protein sequence ID" value="KAH6649520.1"/>
    <property type="molecule type" value="Genomic_DNA"/>
</dbReference>
<keyword evidence="2" id="KW-1185">Reference proteome</keyword>
<sequence length="172" mass="18661">MERLQDMGSSSSDISHPDFLSIYHMRPGPIEFIDAGFGYNNPCEEVITEAERSMPDREVACVVSIGTGLGRAIGIAAKPKSLFGALESMATSSNLVHARLQGQYGGQASQKYWRFDEDVAIGDIAVDNWKQMRLVAGHTHNYLNTHATRMAMADCVKAILSAHEAAETSDGA</sequence>
<evidence type="ECO:0000313" key="2">
    <source>
        <dbReference type="Proteomes" id="UP000724584"/>
    </source>
</evidence>
<proteinExistence type="predicted"/>
<gene>
    <name evidence="1" type="ORF">F5144DRAFT_7897</name>
</gene>
<reference evidence="1 2" key="1">
    <citation type="journal article" date="2021" name="Nat. Commun.">
        <title>Genetic determinants of endophytism in the Arabidopsis root mycobiome.</title>
        <authorList>
            <person name="Mesny F."/>
            <person name="Miyauchi S."/>
            <person name="Thiergart T."/>
            <person name="Pickel B."/>
            <person name="Atanasova L."/>
            <person name="Karlsson M."/>
            <person name="Huettel B."/>
            <person name="Barry K.W."/>
            <person name="Haridas S."/>
            <person name="Chen C."/>
            <person name="Bauer D."/>
            <person name="Andreopoulos W."/>
            <person name="Pangilinan J."/>
            <person name="LaButti K."/>
            <person name="Riley R."/>
            <person name="Lipzen A."/>
            <person name="Clum A."/>
            <person name="Drula E."/>
            <person name="Henrissat B."/>
            <person name="Kohler A."/>
            <person name="Grigoriev I.V."/>
            <person name="Martin F.M."/>
            <person name="Hacquard S."/>
        </authorList>
    </citation>
    <scope>NUCLEOTIDE SEQUENCE [LARGE SCALE GENOMIC DNA]</scope>
    <source>
        <strain evidence="1 2">MPI-SDFR-AT-0079</strain>
    </source>
</reference>
<organism evidence="1 2">
    <name type="scientific">Chaetomium tenue</name>
    <dbReference type="NCBI Taxonomy" id="1854479"/>
    <lineage>
        <taxon>Eukaryota</taxon>
        <taxon>Fungi</taxon>
        <taxon>Dikarya</taxon>
        <taxon>Ascomycota</taxon>
        <taxon>Pezizomycotina</taxon>
        <taxon>Sordariomycetes</taxon>
        <taxon>Sordariomycetidae</taxon>
        <taxon>Sordariales</taxon>
        <taxon>Chaetomiaceae</taxon>
        <taxon>Chaetomium</taxon>
    </lineage>
</organism>